<evidence type="ECO:0000313" key="8">
    <source>
        <dbReference type="Proteomes" id="UP001497480"/>
    </source>
</evidence>
<reference evidence="7 8" key="1">
    <citation type="submission" date="2024-03" db="EMBL/GenBank/DDBJ databases">
        <authorList>
            <person name="Martinez-Hernandez J."/>
        </authorList>
    </citation>
    <scope>NUCLEOTIDE SEQUENCE [LARGE SCALE GENOMIC DNA]</scope>
</reference>
<evidence type="ECO:0000313" key="7">
    <source>
        <dbReference type="EMBL" id="CAL0301771.1"/>
    </source>
</evidence>
<dbReference type="SMART" id="SM01340">
    <property type="entry name" value="DNA_mis_repair"/>
    <property type="match status" value="1"/>
</dbReference>
<comment type="caution">
    <text evidence="7">The sequence shown here is derived from an EMBL/GenBank/DDBJ whole genome shotgun (WGS) entry which is preliminary data.</text>
</comment>
<dbReference type="EMBL" id="CAXHTB010000002">
    <property type="protein sequence ID" value="CAL0301771.1"/>
    <property type="molecule type" value="Genomic_DNA"/>
</dbReference>
<feature type="domain" description="DNA mismatch repair protein S5" evidence="6">
    <location>
        <begin position="225"/>
        <end position="347"/>
    </location>
</feature>
<evidence type="ECO:0000256" key="4">
    <source>
        <dbReference type="ARBA" id="ARBA00023204"/>
    </source>
</evidence>
<name>A0AAV1VY54_LUPLU</name>
<evidence type="ECO:0000256" key="5">
    <source>
        <dbReference type="ARBA" id="ARBA00023242"/>
    </source>
</evidence>
<dbReference type="Pfam" id="PF01119">
    <property type="entry name" value="DNA_mis_repair"/>
    <property type="match status" value="1"/>
</dbReference>
<organism evidence="7 8">
    <name type="scientific">Lupinus luteus</name>
    <name type="common">European yellow lupine</name>
    <dbReference type="NCBI Taxonomy" id="3873"/>
    <lineage>
        <taxon>Eukaryota</taxon>
        <taxon>Viridiplantae</taxon>
        <taxon>Streptophyta</taxon>
        <taxon>Embryophyta</taxon>
        <taxon>Tracheophyta</taxon>
        <taxon>Spermatophyta</taxon>
        <taxon>Magnoliopsida</taxon>
        <taxon>eudicotyledons</taxon>
        <taxon>Gunneridae</taxon>
        <taxon>Pentapetalae</taxon>
        <taxon>rosids</taxon>
        <taxon>fabids</taxon>
        <taxon>Fabales</taxon>
        <taxon>Fabaceae</taxon>
        <taxon>Papilionoideae</taxon>
        <taxon>50 kb inversion clade</taxon>
        <taxon>genistoids sensu lato</taxon>
        <taxon>core genistoids</taxon>
        <taxon>Genisteae</taxon>
        <taxon>Lupinus</taxon>
    </lineage>
</organism>
<dbReference type="PANTHER" id="PTHR10073:SF12">
    <property type="entry name" value="DNA MISMATCH REPAIR PROTEIN MLH1"/>
    <property type="match status" value="1"/>
</dbReference>
<evidence type="ECO:0000256" key="3">
    <source>
        <dbReference type="ARBA" id="ARBA00022763"/>
    </source>
</evidence>
<comment type="subcellular location">
    <subcellularLocation>
        <location evidence="1">Nucleus</location>
    </subcellularLocation>
</comment>
<evidence type="ECO:0000256" key="2">
    <source>
        <dbReference type="ARBA" id="ARBA00006082"/>
    </source>
</evidence>
<dbReference type="InterPro" id="IPR032189">
    <property type="entry name" value="Mlh1_C"/>
</dbReference>
<dbReference type="Pfam" id="PF13589">
    <property type="entry name" value="HATPase_c_3"/>
    <property type="match status" value="1"/>
</dbReference>
<dbReference type="AlphaFoldDB" id="A0AAV1VY54"/>
<comment type="similarity">
    <text evidence="2">Belongs to the DNA mismatch repair MutL/HexB family.</text>
</comment>
<dbReference type="GO" id="GO:0005524">
    <property type="term" value="F:ATP binding"/>
    <property type="evidence" value="ECO:0007669"/>
    <property type="project" value="InterPro"/>
</dbReference>
<dbReference type="CDD" id="cd16926">
    <property type="entry name" value="HATPase_MutL-MLH-PMS-like"/>
    <property type="match status" value="1"/>
</dbReference>
<dbReference type="GO" id="GO:0006298">
    <property type="term" value="P:mismatch repair"/>
    <property type="evidence" value="ECO:0007669"/>
    <property type="project" value="InterPro"/>
</dbReference>
<gene>
    <name evidence="7" type="ORF">LLUT_LOCUS2831</name>
</gene>
<accession>A0AAV1VY54</accession>
<evidence type="ECO:0000256" key="1">
    <source>
        <dbReference type="ARBA" id="ARBA00004123"/>
    </source>
</evidence>
<dbReference type="InterPro" id="IPR002099">
    <property type="entry name" value="MutL/Mlh/PMS"/>
</dbReference>
<dbReference type="Pfam" id="PF16413">
    <property type="entry name" value="Mlh1_C"/>
    <property type="match status" value="1"/>
</dbReference>
<evidence type="ECO:0000259" key="6">
    <source>
        <dbReference type="SMART" id="SM01340"/>
    </source>
</evidence>
<dbReference type="GO" id="GO:0140664">
    <property type="term" value="F:ATP-dependent DNA damage sensor activity"/>
    <property type="evidence" value="ECO:0007669"/>
    <property type="project" value="InterPro"/>
</dbReference>
<dbReference type="InterPro" id="IPR014721">
    <property type="entry name" value="Ribsml_uS5_D2-typ_fold_subgr"/>
</dbReference>
<dbReference type="GO" id="GO:0030983">
    <property type="term" value="F:mismatched DNA binding"/>
    <property type="evidence" value="ECO:0007669"/>
    <property type="project" value="InterPro"/>
</dbReference>
<dbReference type="GO" id="GO:0032389">
    <property type="term" value="C:MutLalpha complex"/>
    <property type="evidence" value="ECO:0007669"/>
    <property type="project" value="TreeGrafter"/>
</dbReference>
<dbReference type="PANTHER" id="PTHR10073">
    <property type="entry name" value="DNA MISMATCH REPAIR PROTEIN MLH, PMS, MUTL"/>
    <property type="match status" value="1"/>
</dbReference>
<dbReference type="InterPro" id="IPR038973">
    <property type="entry name" value="MutL/Mlh/Pms-like"/>
</dbReference>
<dbReference type="SUPFAM" id="SSF55874">
    <property type="entry name" value="ATPase domain of HSP90 chaperone/DNA topoisomerase II/histidine kinase"/>
    <property type="match status" value="1"/>
</dbReference>
<dbReference type="SUPFAM" id="SSF54211">
    <property type="entry name" value="Ribosomal protein S5 domain 2-like"/>
    <property type="match status" value="1"/>
</dbReference>
<dbReference type="FunFam" id="3.30.230.10:FF:000014">
    <property type="entry name" value="DNA mismatch repair protein Mlh1"/>
    <property type="match status" value="1"/>
</dbReference>
<dbReference type="Proteomes" id="UP001497480">
    <property type="component" value="Unassembled WGS sequence"/>
</dbReference>
<dbReference type="InterPro" id="IPR013507">
    <property type="entry name" value="DNA_mismatch_S5_2-like"/>
</dbReference>
<sequence length="728" mass="81703">MNMELDHHDSPESPPKIHRLSHSVVKRITAGDVIQNPLSAVKELIENSLDAHSTRINVIINDGGFKLIQVNDNGHGIRFEDLAIMCERHTTSKLLKFEELMRMKTMGFRGVALSSISHLGHVTVTTITQGNVHGYRVSYKDGAMEHEPKPCAAVKGTQIMVENLFCNMATSKKALQNSNGDYTKIVDLVSRFAIHHINVSFSCRKYKATRPDVHTNVTSSRLDVIRSVYGVAVASNLMEIEAADTSPSTSVFEMHGFMSNATYTAKKMTMIIFINDRLVEWSALKKVIEVVYTKKVHKASKPFVYISIVLPPGQIDVNMHATKKEVSILNQEAMIEQIKSMVESRLRSSDEAQSFEEQQTARLSSPSQINTSMKANLNSKAMESRSKKVAVHTLVRTDSSDLTGRLHACGQTKFDGHTENGACSNAVRSSASPSSYPKTAADLTSVQELLAVINNDCDPAMMDIVRHCTYIGMTDDVFVVLQHHTHLYLANVVNLSKELMYQQFLSRFAHHNAICTSDPLPLKDLILLALKEDDIDLEVNDDDNLNEKTAEMMSELLKEKADMLDEFFGINIDEHGNICGLPVILDKHTPNMDHIHEFALCLGNDVDWEDEKNCIEGVSVALGYLYAVHPPMFPNPFGDGLLNYLKVNQLERGTFDRTGLDAINNKVEHGMPSHPKKEWTKYEWKIQHFVFPSLRNFFKPPVSMATDGTFVKVRHICFSSIFFNELFM</sequence>
<keyword evidence="5" id="KW-0539">Nucleus</keyword>
<dbReference type="Gene3D" id="3.30.565.10">
    <property type="entry name" value="Histidine kinase-like ATPase, C-terminal domain"/>
    <property type="match status" value="1"/>
</dbReference>
<keyword evidence="3" id="KW-0227">DNA damage</keyword>
<dbReference type="InterPro" id="IPR020568">
    <property type="entry name" value="Ribosomal_Su5_D2-typ_SF"/>
</dbReference>
<protein>
    <recommendedName>
        <fullName evidence="6">DNA mismatch repair protein S5 domain-containing protein</fullName>
    </recommendedName>
</protein>
<dbReference type="InterPro" id="IPR036890">
    <property type="entry name" value="HATPase_C_sf"/>
</dbReference>
<dbReference type="FunFam" id="3.30.565.10:FF:000043">
    <property type="entry name" value="DNA mismatch repair protein MLH1"/>
    <property type="match status" value="1"/>
</dbReference>
<dbReference type="Gene3D" id="3.30.230.10">
    <property type="match status" value="1"/>
</dbReference>
<dbReference type="NCBIfam" id="TIGR00585">
    <property type="entry name" value="mutl"/>
    <property type="match status" value="1"/>
</dbReference>
<keyword evidence="4" id="KW-0234">DNA repair</keyword>
<proteinExistence type="inferred from homology"/>
<keyword evidence="8" id="KW-1185">Reference proteome</keyword>
<dbReference type="GO" id="GO:0016887">
    <property type="term" value="F:ATP hydrolysis activity"/>
    <property type="evidence" value="ECO:0007669"/>
    <property type="project" value="InterPro"/>
</dbReference>